<name>A0A914AJY6_PATMI</name>
<reference evidence="2" key="1">
    <citation type="submission" date="2022-11" db="UniProtKB">
        <authorList>
            <consortium name="EnsemblMetazoa"/>
        </authorList>
    </citation>
    <scope>IDENTIFICATION</scope>
</reference>
<evidence type="ECO:0000313" key="3">
    <source>
        <dbReference type="Proteomes" id="UP000887568"/>
    </source>
</evidence>
<dbReference type="AlphaFoldDB" id="A0A914AJY6"/>
<accession>A0A914AJY6</accession>
<sequence>MAAPMKLSFQRIHHLSVQCFTSGGMFSRQIYSVNKWKSQSPTLVRFFRQLGISKCANATHSRVFMLSTHYRMQLQVQGLHGHDGVSCSNARAHRPLHMLPKMARAVFSKRWMTTGLTDDMLRKEMDKLTDRFMEAKELLDDARESKGSVYFNEDLQDADQAVEETLADFKRLLSQLDDAQRQTVTRSIGLKMEELSAQQQMIRESLKD</sequence>
<keyword evidence="1" id="KW-0175">Coiled coil</keyword>
<keyword evidence="3" id="KW-1185">Reference proteome</keyword>
<evidence type="ECO:0000256" key="1">
    <source>
        <dbReference type="SAM" id="Coils"/>
    </source>
</evidence>
<dbReference type="Proteomes" id="UP000887568">
    <property type="component" value="Unplaced"/>
</dbReference>
<dbReference type="InterPro" id="IPR053325">
    <property type="entry name" value="H3-Acetyl_Activator"/>
</dbReference>
<dbReference type="EnsemblMetazoa" id="XM_038208367.1">
    <property type="protein sequence ID" value="XP_038064295.1"/>
    <property type="gene ID" value="LOC119734802"/>
</dbReference>
<organism evidence="2 3">
    <name type="scientific">Patiria miniata</name>
    <name type="common">Bat star</name>
    <name type="synonym">Asterina miniata</name>
    <dbReference type="NCBI Taxonomy" id="46514"/>
    <lineage>
        <taxon>Eukaryota</taxon>
        <taxon>Metazoa</taxon>
        <taxon>Echinodermata</taxon>
        <taxon>Eleutherozoa</taxon>
        <taxon>Asterozoa</taxon>
        <taxon>Asteroidea</taxon>
        <taxon>Valvatacea</taxon>
        <taxon>Valvatida</taxon>
        <taxon>Asterinidae</taxon>
        <taxon>Patiria</taxon>
    </lineage>
</organism>
<dbReference type="GeneID" id="119734802"/>
<dbReference type="RefSeq" id="XP_038064295.1">
    <property type="nucleotide sequence ID" value="XM_038208367.1"/>
</dbReference>
<feature type="coiled-coil region" evidence="1">
    <location>
        <begin position="125"/>
        <end position="182"/>
    </location>
</feature>
<protein>
    <submittedName>
        <fullName evidence="2">Uncharacterized protein</fullName>
    </submittedName>
</protein>
<evidence type="ECO:0000313" key="2">
    <source>
        <dbReference type="EnsemblMetazoa" id="XP_038064295.1"/>
    </source>
</evidence>
<proteinExistence type="predicted"/>
<dbReference type="OrthoDB" id="273230at2759"/>
<dbReference type="PANTHER" id="PTHR35706">
    <property type="entry name" value="F14O23.11 PROTEIN"/>
    <property type="match status" value="1"/>
</dbReference>
<dbReference type="PANTHER" id="PTHR35706:SF1">
    <property type="entry name" value="EMBRYOGENESIS-LIKE PROTEIN"/>
    <property type="match status" value="1"/>
</dbReference>